<evidence type="ECO:0000256" key="1">
    <source>
        <dbReference type="ARBA" id="ARBA00022801"/>
    </source>
</evidence>
<dbReference type="InterPro" id="IPR019405">
    <property type="entry name" value="Lactonase_7-beta_prop"/>
</dbReference>
<dbReference type="Pfam" id="PF10282">
    <property type="entry name" value="Lactonase"/>
    <property type="match status" value="2"/>
</dbReference>
<comment type="caution">
    <text evidence="3">The sequence shown here is derived from an EMBL/GenBank/DDBJ whole genome shotgun (WGS) entry which is preliminary data.</text>
</comment>
<feature type="chain" id="PRO_5045439571" description="Phosphoesterase" evidence="2">
    <location>
        <begin position="32"/>
        <end position="838"/>
    </location>
</feature>
<dbReference type="SUPFAM" id="SSF53649">
    <property type="entry name" value="Alkaline phosphatase-like"/>
    <property type="match status" value="1"/>
</dbReference>
<dbReference type="InterPro" id="IPR007312">
    <property type="entry name" value="Phosphoesterase"/>
</dbReference>
<proteinExistence type="predicted"/>
<organism evidence="3 4">
    <name type="scientific">Dictyobacter halimunensis</name>
    <dbReference type="NCBI Taxonomy" id="3026934"/>
    <lineage>
        <taxon>Bacteria</taxon>
        <taxon>Bacillati</taxon>
        <taxon>Chloroflexota</taxon>
        <taxon>Ktedonobacteria</taxon>
        <taxon>Ktedonobacterales</taxon>
        <taxon>Dictyobacteraceae</taxon>
        <taxon>Dictyobacter</taxon>
    </lineage>
</organism>
<gene>
    <name evidence="3" type="ORF">KDH_04850</name>
</gene>
<dbReference type="InterPro" id="IPR011044">
    <property type="entry name" value="Quino_amine_DH_bsu"/>
</dbReference>
<dbReference type="InterPro" id="IPR051200">
    <property type="entry name" value="Host-pathogen_enzymatic-act"/>
</dbReference>
<dbReference type="Proteomes" id="UP001344906">
    <property type="component" value="Unassembled WGS sequence"/>
</dbReference>
<dbReference type="Gene3D" id="2.130.10.10">
    <property type="entry name" value="YVTN repeat-like/Quinoprotein amine dehydrogenase"/>
    <property type="match status" value="2"/>
</dbReference>
<feature type="signal peptide" evidence="2">
    <location>
        <begin position="1"/>
        <end position="31"/>
    </location>
</feature>
<dbReference type="PANTHER" id="PTHR47197:SF3">
    <property type="entry name" value="DIHYDRO-HEME D1 DEHYDROGENASE"/>
    <property type="match status" value="1"/>
</dbReference>
<dbReference type="InterPro" id="IPR015943">
    <property type="entry name" value="WD40/YVTN_repeat-like_dom_sf"/>
</dbReference>
<reference evidence="3 4" key="1">
    <citation type="submission" date="2023-02" db="EMBL/GenBank/DDBJ databases">
        <title>Dictyobacter halimunensis sp. nov., a new member of the class Ktedonobacteria from forest soil in a geothermal area.</title>
        <authorList>
            <person name="Rachmania M.K."/>
            <person name="Ningsih F."/>
            <person name="Sakai Y."/>
            <person name="Yabe S."/>
            <person name="Yokota A."/>
            <person name="Sjamsuridzal W."/>
        </authorList>
    </citation>
    <scope>NUCLEOTIDE SEQUENCE [LARGE SCALE GENOMIC DNA]</scope>
    <source>
        <strain evidence="3 4">S3.2.2.5</strain>
    </source>
</reference>
<dbReference type="RefSeq" id="WP_338247344.1">
    <property type="nucleotide sequence ID" value="NZ_BSRI01000001.1"/>
</dbReference>
<dbReference type="Pfam" id="PF04185">
    <property type="entry name" value="Phosphoesterase"/>
    <property type="match status" value="1"/>
</dbReference>
<dbReference type="PANTHER" id="PTHR47197">
    <property type="entry name" value="PROTEIN NIRF"/>
    <property type="match status" value="1"/>
</dbReference>
<keyword evidence="2" id="KW-0732">Signal</keyword>
<keyword evidence="1" id="KW-0378">Hydrolase</keyword>
<evidence type="ECO:0000313" key="3">
    <source>
        <dbReference type="EMBL" id="GLV53633.1"/>
    </source>
</evidence>
<evidence type="ECO:0000313" key="4">
    <source>
        <dbReference type="Proteomes" id="UP001344906"/>
    </source>
</evidence>
<dbReference type="SUPFAM" id="SSF50969">
    <property type="entry name" value="YVTN repeat-like/Quinoprotein amine dehydrogenase"/>
    <property type="match status" value="1"/>
</dbReference>
<evidence type="ECO:0000256" key="2">
    <source>
        <dbReference type="SAM" id="SignalP"/>
    </source>
</evidence>
<evidence type="ECO:0008006" key="5">
    <source>
        <dbReference type="Google" id="ProtNLM"/>
    </source>
</evidence>
<name>A0ABQ6FHS5_9CHLR</name>
<keyword evidence="4" id="KW-1185">Reference proteome</keyword>
<dbReference type="InterPro" id="IPR017850">
    <property type="entry name" value="Alkaline_phosphatase_core_sf"/>
</dbReference>
<dbReference type="Gene3D" id="3.40.720.10">
    <property type="entry name" value="Alkaline Phosphatase, subunit A"/>
    <property type="match status" value="1"/>
</dbReference>
<accession>A0ABQ6FHS5</accession>
<dbReference type="EMBL" id="BSRI01000001">
    <property type="protein sequence ID" value="GLV53633.1"/>
    <property type="molecule type" value="Genomic_DNA"/>
</dbReference>
<protein>
    <recommendedName>
        <fullName evidence="5">Phosphoesterase</fullName>
    </recommendedName>
</protein>
<sequence length="838" mass="90209">MKLKGKKLQAVLLAAISAGILALALGAIAQAAGLFDHAGPQGDGTAYTPAGWHVTPVGAQKPAGYFPVNAVLSPDGAAVLIPDIIGNKNGKQTVQVMNTNDGSLFQEFELSGSGQGTSSGLVFSHDGHHVYLTTAGVNSVVAFDWDNTSHQLTVQKTLSLPQGTYPQGVAISGDDKTLYVAGQLARTLIAVDITSGQTAQAPTDAYPFGVALSPDGHTAYVSNQGKNTLSVFTVNGSNLTPKGSITVGTHPNSMLVDARRHQMFVANGDNDTVSVIDMQSNVVRGAISLAPFQEAHAGSQPTNLALSPDESTLYVTNGGNNDVAVVNLSDHGNGNGNGRGEFGQVKGLIPTGWYPTGVQVTRDGKRVLIASAKGLGTGPNKGTNPARPGIHPYIENQLLGYLSVVPTPGASQLEKYTRQVSENNGFDQKNKVRGFDSEAPGTIIPRHVGESSPIKHVIYIVKENRTYDQMLGDLGRGNGDPSITMFGRSITPNQHRLAEQFVTLDNFYVNGEVSQNGWQWATQASSNPYNETATAQGYAGTGSEYDSEGYHPDVAAGSADPAHAYLWDKLSLNNVSFRNYGQFVVPSDWIKNDEPIKTEAGKFYAHDPILNNNTDHDYPWFDMGVTDQHRFDLWNQEFQSYVAKNNLPTMQFIDLPRDHTGGGATAAQMVADNDLALGKIVDTVSHSKYWQNTAIFVVEDDAQAGPDHVDAHRTIAQVISPYTQIGKVDSHFYSQVSMLRTMELFLGIQPMSQYDAAALPMLWSFTNHPNYNTYQALTPAQSLNAQTTPNAKSVMKPQNMSGEPDQVDPQKLNEEIWKSIKGPNVPMPQPQHHVFGVN</sequence>